<feature type="region of interest" description="Disordered" evidence="1">
    <location>
        <begin position="517"/>
        <end position="545"/>
    </location>
</feature>
<comment type="caution">
    <text evidence="3">The sequence shown here is derived from an EMBL/GenBank/DDBJ whole genome shotgun (WGS) entry which is preliminary data.</text>
</comment>
<name>A0A6L2LXD8_TANCI</name>
<feature type="compositionally biased region" description="Gly residues" evidence="1">
    <location>
        <begin position="696"/>
        <end position="705"/>
    </location>
</feature>
<feature type="domain" description="DUF4218" evidence="2">
    <location>
        <begin position="168"/>
        <end position="280"/>
    </location>
</feature>
<protein>
    <recommendedName>
        <fullName evidence="2">DUF4218 domain-containing protein</fullName>
    </recommendedName>
</protein>
<organism evidence="3">
    <name type="scientific">Tanacetum cinerariifolium</name>
    <name type="common">Dalmatian daisy</name>
    <name type="synonym">Chrysanthemum cinerariifolium</name>
    <dbReference type="NCBI Taxonomy" id="118510"/>
    <lineage>
        <taxon>Eukaryota</taxon>
        <taxon>Viridiplantae</taxon>
        <taxon>Streptophyta</taxon>
        <taxon>Embryophyta</taxon>
        <taxon>Tracheophyta</taxon>
        <taxon>Spermatophyta</taxon>
        <taxon>Magnoliopsida</taxon>
        <taxon>eudicotyledons</taxon>
        <taxon>Gunneridae</taxon>
        <taxon>Pentapetalae</taxon>
        <taxon>asterids</taxon>
        <taxon>campanulids</taxon>
        <taxon>Asterales</taxon>
        <taxon>Asteraceae</taxon>
        <taxon>Asteroideae</taxon>
        <taxon>Anthemideae</taxon>
        <taxon>Anthemidinae</taxon>
        <taxon>Tanacetum</taxon>
    </lineage>
</organism>
<dbReference type="PANTHER" id="PTHR48258:SF14">
    <property type="entry name" value="OS02G0583300 PROTEIN"/>
    <property type="match status" value="1"/>
</dbReference>
<gene>
    <name evidence="3" type="ORF">Tci_037080</name>
</gene>
<sequence length="726" mass="82299">MNYAGRFTESPNKQYVEGEICFVELIDNGEFKIELVDTVLSWLDHISKYGFEPSYKTRIHQGEPDLPLPPPIIDNTRQSQISDMTACLNDHSHIPLDNEQNEPTQGDIGEVSKDPTQAKHNKFKELYTSANEELYPGCDYLTRLDFMQYLASDVAKPLTELCLIFKQICSQTLMVDDMLKAQSKMIDILCNLELIYPPPFFDIMIHLVIHLPLEDIFGGPIRPWLIYLFERYMKKLKNYIRNKAKPDGSIAKGYVAEKALTIGSHYFRDVTTKFNRPDRNVDCPPPTYQRQIRQHHVNNDPCVIKSSELFALACGQLWTPISVKSYVVNSVRFVVHSRDERRITQNSGICSPGPNGEMYYGRFQNFVIRNNITRIKANGEALKNDHYILATQVKQCFYLKDMARRPLGWKVVEHVSHKKFSNRGVIVLEDDPDVTHVDNSFDLALSTSLNDLKITALNIDGQSIEVDSPPNIIDVVDEGDDIIDQEDPIPHDLAGFDDDDLVNLDINMSADVVWSHGSDGGSDDRPLHISKGTQKPNLGGRRAGRLHTRQETRNLSLKAIMDKRGPVPIRFEVDDRETSCLSVTMWLIGPTTSGSSLAALQERYWVSEEDESYVLERIRCRHPSHISEVDWDEHLAFWNDFKNLARAAKNKQNWAKSKDEMLRLQGLGSNTLTGVPCTKDEIMAVMLTQLESQPEYGGGNGSGGCGDDEPRDDEDGGEDEEDKDDS</sequence>
<dbReference type="PANTHER" id="PTHR48258">
    <property type="entry name" value="DUF4218 DOMAIN-CONTAINING PROTEIN-RELATED"/>
    <property type="match status" value="1"/>
</dbReference>
<dbReference type="AlphaFoldDB" id="A0A6L2LXD8"/>
<dbReference type="EMBL" id="BKCJ010005137">
    <property type="protein sequence ID" value="GEU65102.1"/>
    <property type="molecule type" value="Genomic_DNA"/>
</dbReference>
<proteinExistence type="predicted"/>
<evidence type="ECO:0000256" key="1">
    <source>
        <dbReference type="SAM" id="MobiDB-lite"/>
    </source>
</evidence>
<dbReference type="InterPro" id="IPR025452">
    <property type="entry name" value="DUF4218"/>
</dbReference>
<evidence type="ECO:0000259" key="2">
    <source>
        <dbReference type="Pfam" id="PF13960"/>
    </source>
</evidence>
<accession>A0A6L2LXD8</accession>
<reference evidence="3" key="1">
    <citation type="journal article" date="2019" name="Sci. Rep.">
        <title>Draft genome of Tanacetum cinerariifolium, the natural source of mosquito coil.</title>
        <authorList>
            <person name="Yamashiro T."/>
            <person name="Shiraishi A."/>
            <person name="Satake H."/>
            <person name="Nakayama K."/>
        </authorList>
    </citation>
    <scope>NUCLEOTIDE SEQUENCE</scope>
</reference>
<dbReference type="Pfam" id="PF13960">
    <property type="entry name" value="DUF4218"/>
    <property type="match status" value="1"/>
</dbReference>
<feature type="compositionally biased region" description="Acidic residues" evidence="1">
    <location>
        <begin position="706"/>
        <end position="726"/>
    </location>
</feature>
<evidence type="ECO:0000313" key="3">
    <source>
        <dbReference type="EMBL" id="GEU65102.1"/>
    </source>
</evidence>
<feature type="region of interest" description="Disordered" evidence="1">
    <location>
        <begin position="690"/>
        <end position="726"/>
    </location>
</feature>